<feature type="transmembrane region" description="Helical" evidence="2">
    <location>
        <begin position="191"/>
        <end position="209"/>
    </location>
</feature>
<dbReference type="eggNOG" id="ENOG50321KG">
    <property type="taxonomic scope" value="Bacteria"/>
</dbReference>
<dbReference type="EMBL" id="JGZK01000003">
    <property type="protein sequence ID" value="KFI87042.1"/>
    <property type="molecule type" value="Genomic_DNA"/>
</dbReference>
<dbReference type="RefSeq" id="WP_052382000.1">
    <property type="nucleotide sequence ID" value="NZ_JDUW01000001.1"/>
</dbReference>
<feature type="compositionally biased region" description="Polar residues" evidence="1">
    <location>
        <begin position="1"/>
        <end position="22"/>
    </location>
</feature>
<reference evidence="3 4" key="1">
    <citation type="submission" date="2014-03" db="EMBL/GenBank/DDBJ databases">
        <title>Genomics of Bifidobacteria.</title>
        <authorList>
            <person name="Ventura M."/>
            <person name="Milani C."/>
            <person name="Lugli G.A."/>
        </authorList>
    </citation>
    <scope>NUCLEOTIDE SEQUENCE [LARGE SCALE GENOMIC DNA]</scope>
    <source>
        <strain evidence="3 4">DSM 23975</strain>
    </source>
</reference>
<evidence type="ECO:0000256" key="2">
    <source>
        <dbReference type="SAM" id="Phobius"/>
    </source>
</evidence>
<name>A0A087CUU2_9BIFI</name>
<keyword evidence="4" id="KW-1185">Reference proteome</keyword>
<comment type="caution">
    <text evidence="3">The sequence shown here is derived from an EMBL/GenBank/DDBJ whole genome shotgun (WGS) entry which is preliminary data.</text>
</comment>
<sequence length="223" mass="23459">MTSPNTPAETPNQPAQSVSQSAPEARKPGKLQVADLITIGVFAALYFVMVCIATLVSTIAMGGFGSIFLPAVAALISGCVYMLLAARLGKFGGITVMGVVIGLFLFVSGHFVLSFIASIVFPVAADLIARAGKYKSKVLLLVSYMVFSYGLTGPILPLWFMKDAYVASLQARGKDAAYIDGVFANINTGSFFLAMGAILVCAALGGWFGQKMLKKHFVKAGIV</sequence>
<dbReference type="AlphaFoldDB" id="A0A087CUU2"/>
<keyword evidence="2" id="KW-1133">Transmembrane helix</keyword>
<dbReference type="InterPro" id="IPR011733">
    <property type="entry name" value="CHP02185_IM"/>
</dbReference>
<dbReference type="STRING" id="1437610.BREU_0056"/>
<dbReference type="OrthoDB" id="9781459at2"/>
<feature type="transmembrane region" description="Helical" evidence="2">
    <location>
        <begin position="91"/>
        <end position="107"/>
    </location>
</feature>
<organism evidence="3 4">
    <name type="scientific">Bifidobacterium reuteri DSM 23975</name>
    <dbReference type="NCBI Taxonomy" id="1437610"/>
    <lineage>
        <taxon>Bacteria</taxon>
        <taxon>Bacillati</taxon>
        <taxon>Actinomycetota</taxon>
        <taxon>Actinomycetes</taxon>
        <taxon>Bifidobacteriales</taxon>
        <taxon>Bifidobacteriaceae</taxon>
        <taxon>Bifidobacterium</taxon>
    </lineage>
</organism>
<gene>
    <name evidence="3" type="ORF">BREU_0056</name>
</gene>
<feature type="region of interest" description="Disordered" evidence="1">
    <location>
        <begin position="1"/>
        <end position="24"/>
    </location>
</feature>
<dbReference type="Proteomes" id="UP000028984">
    <property type="component" value="Unassembled WGS sequence"/>
</dbReference>
<evidence type="ECO:0000313" key="4">
    <source>
        <dbReference type="Proteomes" id="UP000028984"/>
    </source>
</evidence>
<accession>A0A087CUU2</accession>
<evidence type="ECO:0000313" key="3">
    <source>
        <dbReference type="EMBL" id="KFI87042.1"/>
    </source>
</evidence>
<feature type="transmembrane region" description="Helical" evidence="2">
    <location>
        <begin position="138"/>
        <end position="160"/>
    </location>
</feature>
<keyword evidence="2" id="KW-0812">Transmembrane</keyword>
<feature type="transmembrane region" description="Helical" evidence="2">
    <location>
        <begin position="36"/>
        <end position="61"/>
    </location>
</feature>
<dbReference type="NCBIfam" id="TIGR02185">
    <property type="entry name" value="Trep_Strep"/>
    <property type="match status" value="1"/>
</dbReference>
<proteinExistence type="predicted"/>
<evidence type="ECO:0000256" key="1">
    <source>
        <dbReference type="SAM" id="MobiDB-lite"/>
    </source>
</evidence>
<keyword evidence="2" id="KW-0472">Membrane</keyword>
<protein>
    <submittedName>
        <fullName evidence="3">Permeases of the major facilitator superfamily</fullName>
    </submittedName>
</protein>
<feature type="transmembrane region" description="Helical" evidence="2">
    <location>
        <begin position="67"/>
        <end position="84"/>
    </location>
</feature>
<dbReference type="Pfam" id="PF09605">
    <property type="entry name" value="Trep_Strep"/>
    <property type="match status" value="1"/>
</dbReference>